<dbReference type="Proteomes" id="UP000814385">
    <property type="component" value="Unassembled WGS sequence"/>
</dbReference>
<evidence type="ECO:0000256" key="3">
    <source>
        <dbReference type="RuleBase" id="RU003476"/>
    </source>
</evidence>
<comment type="cofactor">
    <cofactor evidence="1">
        <name>Mg(2+)</name>
        <dbReference type="ChEBI" id="CHEBI:18420"/>
    </cofactor>
</comment>
<dbReference type="SUPFAM" id="SSF55811">
    <property type="entry name" value="Nudix"/>
    <property type="match status" value="1"/>
</dbReference>
<evidence type="ECO:0000313" key="5">
    <source>
        <dbReference type="EMBL" id="MCG6657159.1"/>
    </source>
</evidence>
<dbReference type="Gene3D" id="3.90.79.10">
    <property type="entry name" value="Nucleoside Triphosphate Pyrophosphohydrolase"/>
    <property type="match status" value="1"/>
</dbReference>
<dbReference type="PROSITE" id="PS00893">
    <property type="entry name" value="NUDIX_BOX"/>
    <property type="match status" value="1"/>
</dbReference>
<gene>
    <name evidence="5" type="ORF">HOP52_05115</name>
</gene>
<evidence type="ECO:0000313" key="6">
    <source>
        <dbReference type="Proteomes" id="UP000814385"/>
    </source>
</evidence>
<protein>
    <submittedName>
        <fullName evidence="5">NUDIX hydrolase</fullName>
    </submittedName>
</protein>
<dbReference type="Pfam" id="PF00293">
    <property type="entry name" value="NUDIX"/>
    <property type="match status" value="1"/>
</dbReference>
<dbReference type="PRINTS" id="PR00502">
    <property type="entry name" value="NUDIXFAMILY"/>
</dbReference>
<comment type="caution">
    <text evidence="5">The sequence shown here is derived from an EMBL/GenBank/DDBJ whole genome shotgun (WGS) entry which is preliminary data.</text>
</comment>
<reference evidence="5 6" key="1">
    <citation type="submission" date="2020-05" db="EMBL/GenBank/DDBJ databases">
        <title>Comparative genomic analysis of denitrifying bacteria from Halomonas genus.</title>
        <authorList>
            <person name="Wang L."/>
            <person name="Shao Z."/>
        </authorList>
    </citation>
    <scope>NUCLEOTIDE SEQUENCE [LARGE SCALE GENOMIC DNA]</scope>
    <source>
        <strain evidence="5 6">A4</strain>
    </source>
</reference>
<dbReference type="InterPro" id="IPR020476">
    <property type="entry name" value="Nudix_hydrolase"/>
</dbReference>
<sequence length="148" mass="15811">MSTAAQAARPMPCPAVSAAVVEEGRVLMVRRGKPPNLGMLALPGGRIEPGEELLAAAVRELREESGIEAEPLRVLTAIDQLHYDDRGRLAYHYVVVVVLCRRIHGSGVAGDDATEVKWLDASALCSEQTLCDSARDIALGLLGSDPLR</sequence>
<dbReference type="PANTHER" id="PTHR43736:SF1">
    <property type="entry name" value="DIHYDRONEOPTERIN TRIPHOSPHATE DIPHOSPHATASE"/>
    <property type="match status" value="1"/>
</dbReference>
<organism evidence="5 6">
    <name type="scientific">Billgrantia campisalis</name>
    <dbReference type="NCBI Taxonomy" id="74661"/>
    <lineage>
        <taxon>Bacteria</taxon>
        <taxon>Pseudomonadati</taxon>
        <taxon>Pseudomonadota</taxon>
        <taxon>Gammaproteobacteria</taxon>
        <taxon>Oceanospirillales</taxon>
        <taxon>Halomonadaceae</taxon>
        <taxon>Billgrantia</taxon>
    </lineage>
</organism>
<dbReference type="RefSeq" id="WP_238976215.1">
    <property type="nucleotide sequence ID" value="NZ_JABFUC010000003.1"/>
</dbReference>
<feature type="domain" description="Nudix hydrolase" evidence="4">
    <location>
        <begin position="11"/>
        <end position="143"/>
    </location>
</feature>
<dbReference type="PROSITE" id="PS51462">
    <property type="entry name" value="NUDIX"/>
    <property type="match status" value="1"/>
</dbReference>
<proteinExistence type="inferred from homology"/>
<keyword evidence="2 3" id="KW-0378">Hydrolase</keyword>
<dbReference type="InterPro" id="IPR015797">
    <property type="entry name" value="NUDIX_hydrolase-like_dom_sf"/>
</dbReference>
<dbReference type="GO" id="GO:0016787">
    <property type="term" value="F:hydrolase activity"/>
    <property type="evidence" value="ECO:0007669"/>
    <property type="project" value="UniProtKB-KW"/>
</dbReference>
<dbReference type="PANTHER" id="PTHR43736">
    <property type="entry name" value="ADP-RIBOSE PYROPHOSPHATASE"/>
    <property type="match status" value="1"/>
</dbReference>
<evidence type="ECO:0000259" key="4">
    <source>
        <dbReference type="PROSITE" id="PS51462"/>
    </source>
</evidence>
<evidence type="ECO:0000256" key="1">
    <source>
        <dbReference type="ARBA" id="ARBA00001946"/>
    </source>
</evidence>
<accession>A0ABS9P5X3</accession>
<keyword evidence="6" id="KW-1185">Reference proteome</keyword>
<evidence type="ECO:0000256" key="2">
    <source>
        <dbReference type="ARBA" id="ARBA00022801"/>
    </source>
</evidence>
<dbReference type="CDD" id="cd04673">
    <property type="entry name" value="NUDIX_ADPRase"/>
    <property type="match status" value="1"/>
</dbReference>
<dbReference type="InterPro" id="IPR000086">
    <property type="entry name" value="NUDIX_hydrolase_dom"/>
</dbReference>
<dbReference type="InterPro" id="IPR020084">
    <property type="entry name" value="NUDIX_hydrolase_CS"/>
</dbReference>
<dbReference type="EMBL" id="JABFUC010000003">
    <property type="protein sequence ID" value="MCG6657159.1"/>
    <property type="molecule type" value="Genomic_DNA"/>
</dbReference>
<comment type="similarity">
    <text evidence="3">Belongs to the Nudix hydrolase family.</text>
</comment>
<name>A0ABS9P5X3_9GAMM</name>